<reference evidence="8 9" key="1">
    <citation type="submission" date="2019-07" db="EMBL/GenBank/DDBJ databases">
        <title>De Novo Assembly of kiwifruit Actinidia rufa.</title>
        <authorList>
            <person name="Sugita-Konishi S."/>
            <person name="Sato K."/>
            <person name="Mori E."/>
            <person name="Abe Y."/>
            <person name="Kisaki G."/>
            <person name="Hamano K."/>
            <person name="Suezawa K."/>
            <person name="Otani M."/>
            <person name="Fukuda T."/>
            <person name="Manabe T."/>
            <person name="Gomi K."/>
            <person name="Tabuchi M."/>
            <person name="Akimitsu K."/>
            <person name="Kataoka I."/>
        </authorList>
    </citation>
    <scope>NUCLEOTIDE SEQUENCE [LARGE SCALE GENOMIC DNA]</scope>
    <source>
        <strain evidence="9">cv. Fuchu</strain>
    </source>
</reference>
<dbReference type="InterPro" id="IPR044810">
    <property type="entry name" value="WRKY_plant"/>
</dbReference>
<comment type="caution">
    <text evidence="8">The sequence shown here is derived from an EMBL/GenBank/DDBJ whole genome shotgun (WGS) entry which is preliminary data.</text>
</comment>
<protein>
    <submittedName>
        <fullName evidence="8">WRKY DNA-binding protein 13</fullName>
    </submittedName>
</protein>
<organism evidence="8 9">
    <name type="scientific">Actinidia rufa</name>
    <dbReference type="NCBI Taxonomy" id="165716"/>
    <lineage>
        <taxon>Eukaryota</taxon>
        <taxon>Viridiplantae</taxon>
        <taxon>Streptophyta</taxon>
        <taxon>Embryophyta</taxon>
        <taxon>Tracheophyta</taxon>
        <taxon>Spermatophyta</taxon>
        <taxon>Magnoliopsida</taxon>
        <taxon>eudicotyledons</taxon>
        <taxon>Gunneridae</taxon>
        <taxon>Pentapetalae</taxon>
        <taxon>asterids</taxon>
        <taxon>Ericales</taxon>
        <taxon>Actinidiaceae</taxon>
        <taxon>Actinidia</taxon>
    </lineage>
</organism>
<feature type="domain" description="WRKY" evidence="7">
    <location>
        <begin position="218"/>
        <end position="257"/>
    </location>
</feature>
<keyword evidence="5" id="KW-0539">Nucleus</keyword>
<comment type="subcellular location">
    <subcellularLocation>
        <location evidence="1">Nucleus</location>
    </subcellularLocation>
</comment>
<dbReference type="InterPro" id="IPR003657">
    <property type="entry name" value="WRKY_dom"/>
</dbReference>
<accession>A0A7J0EXG5</accession>
<sequence length="275" mass="31185">MEGASPPLVVLFRVSSHGFRLPELRLVLNPGDKFIDCPYSLLCLFDVVIQPSEHFNPSHEVPKISKRVERHVLPESLLRSKLEIITRHYQLLGALLDLVVGSLSNYFNLRSSKLDGNTQHISASMCESFPSISWENGVWYLGIGSFCTDTTAWATDQVGMIVLTSIAVIRFLSFSPGSPSRFLLALSISQKFTLEQARCGDTLRLLDATNLLSPWLSRSYYRCTQDNCRVKKRVERLAEDPRMVITTYEGRHVHSPSHDEEESHAPNSQLDNFFW</sequence>
<dbReference type="GO" id="GO:0003700">
    <property type="term" value="F:DNA-binding transcription factor activity"/>
    <property type="evidence" value="ECO:0007669"/>
    <property type="project" value="InterPro"/>
</dbReference>
<dbReference type="EMBL" id="BJWL01000007">
    <property type="protein sequence ID" value="GFY91171.1"/>
    <property type="molecule type" value="Genomic_DNA"/>
</dbReference>
<dbReference type="PANTHER" id="PTHR31221">
    <property type="entry name" value="WRKY TRANSCRIPTION FACTOR PROTEIN 1-RELATED"/>
    <property type="match status" value="1"/>
</dbReference>
<evidence type="ECO:0000256" key="6">
    <source>
        <dbReference type="SAM" id="MobiDB-lite"/>
    </source>
</evidence>
<dbReference type="GO" id="GO:0043565">
    <property type="term" value="F:sequence-specific DNA binding"/>
    <property type="evidence" value="ECO:0007669"/>
    <property type="project" value="InterPro"/>
</dbReference>
<dbReference type="SUPFAM" id="SSF118290">
    <property type="entry name" value="WRKY DNA-binding domain"/>
    <property type="match status" value="1"/>
</dbReference>
<evidence type="ECO:0000313" key="8">
    <source>
        <dbReference type="EMBL" id="GFY91171.1"/>
    </source>
</evidence>
<dbReference type="OrthoDB" id="1842836at2759"/>
<dbReference type="Gene3D" id="2.20.25.80">
    <property type="entry name" value="WRKY domain"/>
    <property type="match status" value="1"/>
</dbReference>
<dbReference type="Proteomes" id="UP000585474">
    <property type="component" value="Unassembled WGS sequence"/>
</dbReference>
<evidence type="ECO:0000256" key="3">
    <source>
        <dbReference type="ARBA" id="ARBA00023125"/>
    </source>
</evidence>
<dbReference type="PANTHER" id="PTHR31221:SF17">
    <property type="entry name" value="WRKY TRANSCRIPTION FACTOR 13-RELATED"/>
    <property type="match status" value="1"/>
</dbReference>
<evidence type="ECO:0000256" key="4">
    <source>
        <dbReference type="ARBA" id="ARBA00023163"/>
    </source>
</evidence>
<dbReference type="SMART" id="SM00774">
    <property type="entry name" value="WRKY"/>
    <property type="match status" value="1"/>
</dbReference>
<keyword evidence="3 8" id="KW-0238">DNA-binding</keyword>
<evidence type="ECO:0000256" key="2">
    <source>
        <dbReference type="ARBA" id="ARBA00023015"/>
    </source>
</evidence>
<dbReference type="GO" id="GO:0005634">
    <property type="term" value="C:nucleus"/>
    <property type="evidence" value="ECO:0007669"/>
    <property type="project" value="UniProtKB-SubCell"/>
</dbReference>
<dbReference type="InterPro" id="IPR036576">
    <property type="entry name" value="WRKY_dom_sf"/>
</dbReference>
<dbReference type="PROSITE" id="PS50811">
    <property type="entry name" value="WRKY"/>
    <property type="match status" value="1"/>
</dbReference>
<evidence type="ECO:0000256" key="5">
    <source>
        <dbReference type="ARBA" id="ARBA00023242"/>
    </source>
</evidence>
<keyword evidence="9" id="KW-1185">Reference proteome</keyword>
<feature type="compositionally biased region" description="Basic and acidic residues" evidence="6">
    <location>
        <begin position="250"/>
        <end position="264"/>
    </location>
</feature>
<name>A0A7J0EXG5_9ERIC</name>
<dbReference type="Pfam" id="PF03106">
    <property type="entry name" value="WRKY"/>
    <property type="match status" value="1"/>
</dbReference>
<evidence type="ECO:0000256" key="1">
    <source>
        <dbReference type="ARBA" id="ARBA00004123"/>
    </source>
</evidence>
<keyword evidence="2" id="KW-0805">Transcription regulation</keyword>
<evidence type="ECO:0000259" key="7">
    <source>
        <dbReference type="PROSITE" id="PS50811"/>
    </source>
</evidence>
<dbReference type="AlphaFoldDB" id="A0A7J0EXG5"/>
<proteinExistence type="predicted"/>
<feature type="region of interest" description="Disordered" evidence="6">
    <location>
        <begin position="250"/>
        <end position="275"/>
    </location>
</feature>
<evidence type="ECO:0000313" key="9">
    <source>
        <dbReference type="Proteomes" id="UP000585474"/>
    </source>
</evidence>
<keyword evidence="4" id="KW-0804">Transcription</keyword>
<feature type="compositionally biased region" description="Polar residues" evidence="6">
    <location>
        <begin position="265"/>
        <end position="275"/>
    </location>
</feature>
<gene>
    <name evidence="8" type="ORF">Acr_07g0013670</name>
</gene>